<dbReference type="AlphaFoldDB" id="A0A6A5FY32"/>
<dbReference type="EMBL" id="WUAV01000006">
    <property type="protein sequence ID" value="KAF1747422.1"/>
    <property type="molecule type" value="Genomic_DNA"/>
</dbReference>
<dbReference type="CTD" id="9821379"/>
<keyword evidence="2" id="KW-0732">Signal</keyword>
<feature type="chain" id="PRO_5025373248" evidence="2">
    <location>
        <begin position="20"/>
        <end position="562"/>
    </location>
</feature>
<proteinExistence type="predicted"/>
<dbReference type="GeneID" id="9821379"/>
<accession>A0A6A5FY32</accession>
<evidence type="ECO:0000313" key="4">
    <source>
        <dbReference type="Proteomes" id="UP000483820"/>
    </source>
</evidence>
<feature type="region of interest" description="Disordered" evidence="1">
    <location>
        <begin position="370"/>
        <end position="395"/>
    </location>
</feature>
<comment type="caution">
    <text evidence="3">The sequence shown here is derived from an EMBL/GenBank/DDBJ whole genome shotgun (WGS) entry which is preliminary data.</text>
</comment>
<gene>
    <name evidence="3" type="ORF">GCK72_023884</name>
</gene>
<dbReference type="RefSeq" id="XP_053579173.1">
    <property type="nucleotide sequence ID" value="XM_053735607.1"/>
</dbReference>
<evidence type="ECO:0000313" key="3">
    <source>
        <dbReference type="EMBL" id="KAF1747422.1"/>
    </source>
</evidence>
<protein>
    <submittedName>
        <fullName evidence="3">Uncharacterized protein</fullName>
    </submittedName>
</protein>
<dbReference type="KEGG" id="crq:GCK72_023884"/>
<dbReference type="Proteomes" id="UP000483820">
    <property type="component" value="Chromosome X"/>
</dbReference>
<feature type="compositionally biased region" description="Basic residues" evidence="1">
    <location>
        <begin position="507"/>
        <end position="519"/>
    </location>
</feature>
<evidence type="ECO:0000256" key="1">
    <source>
        <dbReference type="SAM" id="MobiDB-lite"/>
    </source>
</evidence>
<evidence type="ECO:0000256" key="2">
    <source>
        <dbReference type="SAM" id="SignalP"/>
    </source>
</evidence>
<name>A0A6A5FY32_CAERE</name>
<reference evidence="3 4" key="1">
    <citation type="submission" date="2019-12" db="EMBL/GenBank/DDBJ databases">
        <title>Chromosome-level assembly of the Caenorhabditis remanei genome.</title>
        <authorList>
            <person name="Teterina A.A."/>
            <person name="Willis J.H."/>
            <person name="Phillips P.C."/>
        </authorList>
    </citation>
    <scope>NUCLEOTIDE SEQUENCE [LARGE SCALE GENOMIC DNA]</scope>
    <source>
        <strain evidence="3 4">PX506</strain>
        <tissue evidence="3">Whole organism</tissue>
    </source>
</reference>
<feature type="region of interest" description="Disordered" evidence="1">
    <location>
        <begin position="507"/>
        <end position="528"/>
    </location>
</feature>
<organism evidence="3 4">
    <name type="scientific">Caenorhabditis remanei</name>
    <name type="common">Caenorhabditis vulgaris</name>
    <dbReference type="NCBI Taxonomy" id="31234"/>
    <lineage>
        <taxon>Eukaryota</taxon>
        <taxon>Metazoa</taxon>
        <taxon>Ecdysozoa</taxon>
        <taxon>Nematoda</taxon>
        <taxon>Chromadorea</taxon>
        <taxon>Rhabditida</taxon>
        <taxon>Rhabditina</taxon>
        <taxon>Rhabditomorpha</taxon>
        <taxon>Rhabditoidea</taxon>
        <taxon>Rhabditidae</taxon>
        <taxon>Peloderinae</taxon>
        <taxon>Caenorhabditis</taxon>
    </lineage>
</organism>
<feature type="signal peptide" evidence="2">
    <location>
        <begin position="1"/>
        <end position="19"/>
    </location>
</feature>
<sequence length="562" mass="64643">MTTGLFLALDSFGPLFVLAGSFPSDNTMAVPVQSTLTLPIASLADLAPGKMKWGPDPDAELDLRIEKNKKILEALKPVAFERLVFEQPLILSGQDNLLSITASQRKSWQETPDIYFCRHKKHEKCFGFARIHKNHGLITVSCTYAYHGHEPSVGQSRFDGIQFACIRLFIGLYWKHNSDINWNVHHTIKCFKHWFTESHPLHFISTYDFRAIAAELEYPELADFPVGFVFFHRPPLKSYPTTEELLRLDELNRKEPHKRHVHPSTFPRFHGDPDFVASKLDPSVENNDPDTDHSWFVNRAHATKMAMHMLCHAVNLRDIIKEEEKEKSKTKDVTEEWFKYFIEINNMVEHFEPILMKFFDEVEYGNSSIDVPPSPERFPTTSSDGRTGPNLPRGWPEAMMPGITPEGTFDSEVVKNSLNEKLATTMRTATELNRARASWTAVRNTIGDIDHANYLKYTAPGKVEPSLFPALSDGGRGLLQPVFLDSDSDQTDSDDSEQEELRLTKNQKKRIRRKRIKQRERKEPEQKRKRNVIEIREQELWLAGINQHFKNTVLSLVLKPII</sequence>